<proteinExistence type="predicted"/>
<evidence type="ECO:0000313" key="3">
    <source>
        <dbReference type="Proteomes" id="UP000547458"/>
    </source>
</evidence>
<sequence length="151" mass="16834">MQGSFALLLGGFCVFSAIVLHLMLKAIGRRNMNPWRNERITESMRHRARLLICGLLAGVGVYIAIFYGIAVGNDELAESVRFPLCAMAVGISWFIFRQEIALYQRELIFRRFATGEDPVSGLRMFGTLFASLMFGVGLLLLVILVAHHVVS</sequence>
<dbReference type="RefSeq" id="WP_167995538.1">
    <property type="nucleotide sequence ID" value="NZ_JAATJL010000001.1"/>
</dbReference>
<organism evidence="2 3">
    <name type="scientific">Arthrobacter pigmenti</name>
    <dbReference type="NCBI Taxonomy" id="271432"/>
    <lineage>
        <taxon>Bacteria</taxon>
        <taxon>Bacillati</taxon>
        <taxon>Actinomycetota</taxon>
        <taxon>Actinomycetes</taxon>
        <taxon>Micrococcales</taxon>
        <taxon>Micrococcaceae</taxon>
        <taxon>Arthrobacter</taxon>
    </lineage>
</organism>
<keyword evidence="1" id="KW-1133">Transmembrane helix</keyword>
<evidence type="ECO:0000256" key="1">
    <source>
        <dbReference type="SAM" id="Phobius"/>
    </source>
</evidence>
<feature type="transmembrane region" description="Helical" evidence="1">
    <location>
        <begin position="124"/>
        <end position="150"/>
    </location>
</feature>
<keyword evidence="3" id="KW-1185">Reference proteome</keyword>
<keyword evidence="1" id="KW-0472">Membrane</keyword>
<feature type="transmembrane region" description="Helical" evidence="1">
    <location>
        <begin position="48"/>
        <end position="69"/>
    </location>
</feature>
<feature type="transmembrane region" description="Helical" evidence="1">
    <location>
        <begin position="81"/>
        <end position="103"/>
    </location>
</feature>
<keyword evidence="1" id="KW-0812">Transmembrane</keyword>
<reference evidence="2 3" key="1">
    <citation type="submission" date="2020-03" db="EMBL/GenBank/DDBJ databases">
        <title>Sequencing the genomes of 1000 actinobacteria strains.</title>
        <authorList>
            <person name="Klenk H.-P."/>
        </authorList>
    </citation>
    <scope>NUCLEOTIDE SEQUENCE [LARGE SCALE GENOMIC DNA]</scope>
    <source>
        <strain evidence="2 3">DSM 16403</strain>
    </source>
</reference>
<gene>
    <name evidence="2" type="ORF">BJ994_003345</name>
</gene>
<comment type="caution">
    <text evidence="2">The sequence shown here is derived from an EMBL/GenBank/DDBJ whole genome shotgun (WGS) entry which is preliminary data.</text>
</comment>
<protein>
    <submittedName>
        <fullName evidence="2">Uncharacterized protein</fullName>
    </submittedName>
</protein>
<name>A0A846RT93_9MICC</name>
<evidence type="ECO:0000313" key="2">
    <source>
        <dbReference type="EMBL" id="NJC24269.1"/>
    </source>
</evidence>
<dbReference type="Proteomes" id="UP000547458">
    <property type="component" value="Unassembled WGS sequence"/>
</dbReference>
<dbReference type="EMBL" id="JAATJL010000001">
    <property type="protein sequence ID" value="NJC24269.1"/>
    <property type="molecule type" value="Genomic_DNA"/>
</dbReference>
<dbReference type="AlphaFoldDB" id="A0A846RT93"/>
<accession>A0A846RT93</accession>
<feature type="transmembrane region" description="Helical" evidence="1">
    <location>
        <begin position="6"/>
        <end position="27"/>
    </location>
</feature>